<dbReference type="EMBL" id="MLJW01004584">
    <property type="protein sequence ID" value="OIQ69692.1"/>
    <property type="molecule type" value="Genomic_DNA"/>
</dbReference>
<gene>
    <name evidence="2" type="ORF">GALL_487050</name>
</gene>
<reference evidence="2" key="1">
    <citation type="submission" date="2016-10" db="EMBL/GenBank/DDBJ databases">
        <title>Sequence of Gallionella enrichment culture.</title>
        <authorList>
            <person name="Poehlein A."/>
            <person name="Muehling M."/>
            <person name="Daniel R."/>
        </authorList>
    </citation>
    <scope>NUCLEOTIDE SEQUENCE</scope>
</reference>
<feature type="region of interest" description="Disordered" evidence="1">
    <location>
        <begin position="1"/>
        <end position="35"/>
    </location>
</feature>
<name>A0A1J5PQ37_9ZZZZ</name>
<accession>A0A1J5PQ37</accession>
<comment type="caution">
    <text evidence="2">The sequence shown here is derived from an EMBL/GenBank/DDBJ whole genome shotgun (WGS) entry which is preliminary data.</text>
</comment>
<evidence type="ECO:0000256" key="1">
    <source>
        <dbReference type="SAM" id="MobiDB-lite"/>
    </source>
</evidence>
<organism evidence="2">
    <name type="scientific">mine drainage metagenome</name>
    <dbReference type="NCBI Taxonomy" id="410659"/>
    <lineage>
        <taxon>unclassified sequences</taxon>
        <taxon>metagenomes</taxon>
        <taxon>ecological metagenomes</taxon>
    </lineage>
</organism>
<dbReference type="AlphaFoldDB" id="A0A1J5PQ37"/>
<proteinExistence type="predicted"/>
<evidence type="ECO:0000313" key="2">
    <source>
        <dbReference type="EMBL" id="OIQ69692.1"/>
    </source>
</evidence>
<sequence>MRGLDLVHHQHRNEGKHGADGGDVKRRGGVDDAKPVAKRAARGLGLQGGFVLQKQDVTGKGCGKRGLNVALFQPKIRAGQQDDGVFAGAIDVDDGVAGWSSERRNMRGFDTKAAQLLKNPAAVRPNRANMKRLGACPRGSDGLVRALPAKPSRQPKRREGFAGERQMRHLIDVIDVDRAEIENRHGAPCVSDQ</sequence>
<protein>
    <submittedName>
        <fullName evidence="2">Uncharacterized protein</fullName>
    </submittedName>
</protein>